<keyword evidence="2" id="KW-1185">Reference proteome</keyword>
<name>A0AAD3SRW9_NEPGR</name>
<protein>
    <submittedName>
        <fullName evidence="1">Uncharacterized protein</fullName>
    </submittedName>
</protein>
<evidence type="ECO:0000313" key="2">
    <source>
        <dbReference type="Proteomes" id="UP001279734"/>
    </source>
</evidence>
<organism evidence="1 2">
    <name type="scientific">Nepenthes gracilis</name>
    <name type="common">Slender pitcher plant</name>
    <dbReference type="NCBI Taxonomy" id="150966"/>
    <lineage>
        <taxon>Eukaryota</taxon>
        <taxon>Viridiplantae</taxon>
        <taxon>Streptophyta</taxon>
        <taxon>Embryophyta</taxon>
        <taxon>Tracheophyta</taxon>
        <taxon>Spermatophyta</taxon>
        <taxon>Magnoliopsida</taxon>
        <taxon>eudicotyledons</taxon>
        <taxon>Gunneridae</taxon>
        <taxon>Pentapetalae</taxon>
        <taxon>Caryophyllales</taxon>
        <taxon>Nepenthaceae</taxon>
        <taxon>Nepenthes</taxon>
    </lineage>
</organism>
<proteinExistence type="predicted"/>
<dbReference type="AlphaFoldDB" id="A0AAD3SRW9"/>
<evidence type="ECO:0000313" key="1">
    <source>
        <dbReference type="EMBL" id="GMH15536.1"/>
    </source>
</evidence>
<dbReference type="EMBL" id="BSYO01000015">
    <property type="protein sequence ID" value="GMH15536.1"/>
    <property type="molecule type" value="Genomic_DNA"/>
</dbReference>
<dbReference type="Proteomes" id="UP001279734">
    <property type="component" value="Unassembled WGS sequence"/>
</dbReference>
<gene>
    <name evidence="1" type="ORF">Nepgr_017377</name>
</gene>
<comment type="caution">
    <text evidence="1">The sequence shown here is derived from an EMBL/GenBank/DDBJ whole genome shotgun (WGS) entry which is preliminary data.</text>
</comment>
<reference evidence="1" key="1">
    <citation type="submission" date="2023-05" db="EMBL/GenBank/DDBJ databases">
        <title>Nepenthes gracilis genome sequencing.</title>
        <authorList>
            <person name="Fukushima K."/>
        </authorList>
    </citation>
    <scope>NUCLEOTIDE SEQUENCE</scope>
    <source>
        <strain evidence="1">SING2019-196</strain>
    </source>
</reference>
<accession>A0AAD3SRW9</accession>
<sequence>MRRSAPLPECVLVWCVLLRRDFRSAFGGVQRADVISCRSTCYWTGLYALGSASAAVFLVAPSSSDAAVAGVVDLVFVRLCWSWNIAAHEWWPRCRGGDVLQD</sequence>